<feature type="compositionally biased region" description="Low complexity" evidence="2">
    <location>
        <begin position="149"/>
        <end position="162"/>
    </location>
</feature>
<organism evidence="3 4">
    <name type="scientific">Grifola frondosa</name>
    <name type="common">Maitake</name>
    <name type="synonym">Polyporus frondosus</name>
    <dbReference type="NCBI Taxonomy" id="5627"/>
    <lineage>
        <taxon>Eukaryota</taxon>
        <taxon>Fungi</taxon>
        <taxon>Dikarya</taxon>
        <taxon>Basidiomycota</taxon>
        <taxon>Agaricomycotina</taxon>
        <taxon>Agaricomycetes</taxon>
        <taxon>Polyporales</taxon>
        <taxon>Grifolaceae</taxon>
        <taxon>Grifola</taxon>
    </lineage>
</organism>
<proteinExistence type="predicted"/>
<dbReference type="AlphaFoldDB" id="A0A1C7MB11"/>
<feature type="coiled-coil region" evidence="1">
    <location>
        <begin position="64"/>
        <end position="91"/>
    </location>
</feature>
<evidence type="ECO:0000313" key="3">
    <source>
        <dbReference type="EMBL" id="OBZ74095.1"/>
    </source>
</evidence>
<feature type="region of interest" description="Disordered" evidence="2">
    <location>
        <begin position="142"/>
        <end position="176"/>
    </location>
</feature>
<reference evidence="3 4" key="1">
    <citation type="submission" date="2016-03" db="EMBL/GenBank/DDBJ databases">
        <title>Whole genome sequencing of Grifola frondosa 9006-11.</title>
        <authorList>
            <person name="Min B."/>
            <person name="Park H."/>
            <person name="Kim J.-G."/>
            <person name="Cho H."/>
            <person name="Oh Y.-L."/>
            <person name="Kong W.-S."/>
            <person name="Choi I.-G."/>
        </authorList>
    </citation>
    <scope>NUCLEOTIDE SEQUENCE [LARGE SCALE GENOMIC DNA]</scope>
    <source>
        <strain evidence="3 4">9006-11</strain>
    </source>
</reference>
<protein>
    <submittedName>
        <fullName evidence="3">Uncharacterized protein</fullName>
    </submittedName>
</protein>
<keyword evidence="4" id="KW-1185">Reference proteome</keyword>
<dbReference type="Proteomes" id="UP000092993">
    <property type="component" value="Unassembled WGS sequence"/>
</dbReference>
<name>A0A1C7MB11_GRIFR</name>
<accession>A0A1C7MB11</accession>
<evidence type="ECO:0000313" key="4">
    <source>
        <dbReference type="Proteomes" id="UP000092993"/>
    </source>
</evidence>
<keyword evidence="1" id="KW-0175">Coiled coil</keyword>
<evidence type="ECO:0000256" key="2">
    <source>
        <dbReference type="SAM" id="MobiDB-lite"/>
    </source>
</evidence>
<evidence type="ECO:0000256" key="1">
    <source>
        <dbReference type="SAM" id="Coils"/>
    </source>
</evidence>
<dbReference type="EMBL" id="LUGG01000006">
    <property type="protein sequence ID" value="OBZ74095.1"/>
    <property type="molecule type" value="Genomic_DNA"/>
</dbReference>
<comment type="caution">
    <text evidence="3">The sequence shown here is derived from an EMBL/GenBank/DDBJ whole genome shotgun (WGS) entry which is preliminary data.</text>
</comment>
<sequence length="244" mass="27047">MPIRSNCARYQFHGHPSDDFQAILETEGGVEEEPHAGDPKHPSELEILRRRVCELEEVIRQADINDAQSRIRELEDLVDQKDLVVRHLEEEVHRLRSPAVTVTPSRQISSPRVSKKAGPSLFIATAIPSITTVMKGKIPVAEMSPPSPSLSSVSSVSASTPSGHGPSMSPPRSKGVHVVTGGFGKETERVRRRHQLLLSIHECLWDIMRTSASCSWDDEIELRMQVSPEVARELADAMLLDSQL</sequence>
<gene>
    <name evidence="3" type="ORF">A0H81_06242</name>
</gene>